<sequence length="112" mass="12239">MTDPDLAASPQPAFADPAEVPSILAQRKLTNTRKKQLIKAASRPHNDPPPPPAPSDCCGSSCDPCVKTLWKEEKLAWSQRWGPHAIDPAHKQSEKANSKVEEAKSMPGAFDW</sequence>
<dbReference type="Proteomes" id="UP000323386">
    <property type="component" value="Unassembled WGS sequence"/>
</dbReference>
<proteinExistence type="predicted"/>
<reference evidence="3 4" key="1">
    <citation type="submission" date="2018-03" db="EMBL/GenBank/DDBJ databases">
        <authorList>
            <person name="Guldener U."/>
        </authorList>
    </citation>
    <scope>NUCLEOTIDE SEQUENCE [LARGE SCALE GENOMIC DNA]</scope>
    <source>
        <strain evidence="3 4">DAOM196992</strain>
    </source>
</reference>
<feature type="compositionally biased region" description="Basic and acidic residues" evidence="1">
    <location>
        <begin position="87"/>
        <end position="104"/>
    </location>
</feature>
<evidence type="ECO:0000259" key="2">
    <source>
        <dbReference type="Pfam" id="PF09791"/>
    </source>
</evidence>
<gene>
    <name evidence="3" type="ORF">PSFLO_00291</name>
</gene>
<evidence type="ECO:0000313" key="4">
    <source>
        <dbReference type="Proteomes" id="UP000323386"/>
    </source>
</evidence>
<dbReference type="EMBL" id="OOIP01000001">
    <property type="protein sequence ID" value="SPO34820.1"/>
    <property type="molecule type" value="Genomic_DNA"/>
</dbReference>
<dbReference type="Pfam" id="PF09791">
    <property type="entry name" value="Oxidored-like"/>
    <property type="match status" value="1"/>
</dbReference>
<organism evidence="3 4">
    <name type="scientific">Pseudozyma flocculosa</name>
    <dbReference type="NCBI Taxonomy" id="84751"/>
    <lineage>
        <taxon>Eukaryota</taxon>
        <taxon>Fungi</taxon>
        <taxon>Dikarya</taxon>
        <taxon>Basidiomycota</taxon>
        <taxon>Ustilaginomycotina</taxon>
        <taxon>Ustilaginomycetes</taxon>
        <taxon>Ustilaginales</taxon>
        <taxon>Ustilaginaceae</taxon>
        <taxon>Pseudozyma</taxon>
    </lineage>
</organism>
<dbReference type="AlphaFoldDB" id="A0A5C3ESI2"/>
<evidence type="ECO:0000313" key="3">
    <source>
        <dbReference type="EMBL" id="SPO34820.1"/>
    </source>
</evidence>
<dbReference type="InterPro" id="IPR019180">
    <property type="entry name" value="Oxidoreductase-like_N"/>
</dbReference>
<feature type="region of interest" description="Disordered" evidence="1">
    <location>
        <begin position="1"/>
        <end position="58"/>
    </location>
</feature>
<name>A0A5C3ESI2_9BASI</name>
<feature type="region of interest" description="Disordered" evidence="1">
    <location>
        <begin position="83"/>
        <end position="112"/>
    </location>
</feature>
<dbReference type="OrthoDB" id="432685at2759"/>
<evidence type="ECO:0000256" key="1">
    <source>
        <dbReference type="SAM" id="MobiDB-lite"/>
    </source>
</evidence>
<accession>A0A5C3ESI2</accession>
<keyword evidence="4" id="KW-1185">Reference proteome</keyword>
<protein>
    <recommendedName>
        <fullName evidence="2">Oxidoreductase-like domain-containing protein</fullName>
    </recommendedName>
</protein>
<feature type="domain" description="Oxidoreductase-like" evidence="2">
    <location>
        <begin position="48"/>
        <end position="80"/>
    </location>
</feature>